<dbReference type="CDD" id="cd06974">
    <property type="entry name" value="TerD_like"/>
    <property type="match status" value="1"/>
</dbReference>
<reference evidence="2 3" key="1">
    <citation type="submission" date="2019-07" db="EMBL/GenBank/DDBJ databases">
        <title>Whole genome shotgun sequence of Deinococcus cellulosilyticus NBRC 106333.</title>
        <authorList>
            <person name="Hosoyama A."/>
            <person name="Uohara A."/>
            <person name="Ohji S."/>
            <person name="Ichikawa N."/>
        </authorList>
    </citation>
    <scope>NUCLEOTIDE SEQUENCE [LARGE SCALE GENOMIC DNA]</scope>
    <source>
        <strain evidence="2 3">NBRC 106333</strain>
    </source>
</reference>
<dbReference type="InterPro" id="IPR051324">
    <property type="entry name" value="Stress/Tellurium_Resist"/>
</dbReference>
<name>A0A511MUW3_DEIC1</name>
<accession>A0A511MUW3</accession>
<dbReference type="PANTHER" id="PTHR32097">
    <property type="entry name" value="CAMP-BINDING PROTEIN 1-RELATED"/>
    <property type="match status" value="1"/>
</dbReference>
<evidence type="ECO:0000313" key="2">
    <source>
        <dbReference type="EMBL" id="GEM44393.1"/>
    </source>
</evidence>
<dbReference type="EMBL" id="BJXB01000001">
    <property type="protein sequence ID" value="GEM44393.1"/>
    <property type="molecule type" value="Genomic_DNA"/>
</dbReference>
<organism evidence="2 3">
    <name type="scientific">Deinococcus cellulosilyticus (strain DSM 18568 / NBRC 106333 / KACC 11606 / 5516J-15)</name>
    <dbReference type="NCBI Taxonomy" id="1223518"/>
    <lineage>
        <taxon>Bacteria</taxon>
        <taxon>Thermotogati</taxon>
        <taxon>Deinococcota</taxon>
        <taxon>Deinococci</taxon>
        <taxon>Deinococcales</taxon>
        <taxon>Deinococcaceae</taxon>
        <taxon>Deinococcus</taxon>
    </lineage>
</organism>
<dbReference type="RefSeq" id="WP_146881559.1">
    <property type="nucleotide sequence ID" value="NZ_BJXB01000001.1"/>
</dbReference>
<evidence type="ECO:0000259" key="1">
    <source>
        <dbReference type="Pfam" id="PF02342"/>
    </source>
</evidence>
<evidence type="ECO:0000313" key="3">
    <source>
        <dbReference type="Proteomes" id="UP000321306"/>
    </source>
</evidence>
<proteinExistence type="predicted"/>
<protein>
    <submittedName>
        <fullName evidence="2">Tellurium resistance protein TerZ</fullName>
    </submittedName>
</protein>
<dbReference type="AlphaFoldDB" id="A0A511MUW3"/>
<comment type="caution">
    <text evidence="2">The sequence shown here is derived from an EMBL/GenBank/DDBJ whole genome shotgun (WGS) entry which is preliminary data.</text>
</comment>
<feature type="domain" description="TerD" evidence="1">
    <location>
        <begin position="2"/>
        <end position="186"/>
    </location>
</feature>
<dbReference type="Gene3D" id="2.60.60.30">
    <property type="entry name" value="sav2460 like domains"/>
    <property type="match status" value="1"/>
</dbReference>
<gene>
    <name evidence="2" type="ORF">DC3_00280</name>
</gene>
<dbReference type="OrthoDB" id="179721at2"/>
<sequence>MINLTKGQSINLKKEAPGGLQRVHLGLGWDVAKPKGLFGRFAAPESIDLDASAALFDAQGNHTDTVWFRQLQSKDGSIKHSGDNLTGAGDGDDEVITVDLSRIPGSVHQIVLAVSSFRGQNFAKVENAFCRVVNADNKQEVARYNLSATGNHTSVIIGKLQLVSGEWTFKALGEMTNGRTIQDIASDIRRVL</sequence>
<dbReference type="Pfam" id="PF02342">
    <property type="entry name" value="TerD"/>
    <property type="match status" value="1"/>
</dbReference>
<dbReference type="Proteomes" id="UP000321306">
    <property type="component" value="Unassembled WGS sequence"/>
</dbReference>
<dbReference type="PANTHER" id="PTHR32097:SF17">
    <property type="entry name" value="CAMP-BINDING PROTEIN 1-RELATED"/>
    <property type="match status" value="1"/>
</dbReference>
<keyword evidence="3" id="KW-1185">Reference proteome</keyword>
<dbReference type="InterPro" id="IPR003325">
    <property type="entry name" value="TerD"/>
</dbReference>